<feature type="region of interest" description="Disordered" evidence="1">
    <location>
        <begin position="1"/>
        <end position="35"/>
    </location>
</feature>
<protein>
    <submittedName>
        <fullName evidence="2">Uncharacterized protein</fullName>
    </submittedName>
</protein>
<name>A0A9P6NMX5_9BASI</name>
<gene>
    <name evidence="2" type="ORF">CROQUDRAFT_43502</name>
</gene>
<evidence type="ECO:0000313" key="2">
    <source>
        <dbReference type="EMBL" id="KAG0147092.1"/>
    </source>
</evidence>
<evidence type="ECO:0000256" key="1">
    <source>
        <dbReference type="SAM" id="MobiDB-lite"/>
    </source>
</evidence>
<reference evidence="2" key="1">
    <citation type="submission" date="2013-11" db="EMBL/GenBank/DDBJ databases">
        <title>Genome sequence of the fusiform rust pathogen reveals effectors for host alternation and coevolution with pine.</title>
        <authorList>
            <consortium name="DOE Joint Genome Institute"/>
            <person name="Smith K."/>
            <person name="Pendleton A."/>
            <person name="Kubisiak T."/>
            <person name="Anderson C."/>
            <person name="Salamov A."/>
            <person name="Aerts A."/>
            <person name="Riley R."/>
            <person name="Clum A."/>
            <person name="Lindquist E."/>
            <person name="Ence D."/>
            <person name="Campbell M."/>
            <person name="Kronenberg Z."/>
            <person name="Feau N."/>
            <person name="Dhillon B."/>
            <person name="Hamelin R."/>
            <person name="Burleigh J."/>
            <person name="Smith J."/>
            <person name="Yandell M."/>
            <person name="Nelson C."/>
            <person name="Grigoriev I."/>
            <person name="Davis J."/>
        </authorList>
    </citation>
    <scope>NUCLEOTIDE SEQUENCE</scope>
    <source>
        <strain evidence="2">G11</strain>
    </source>
</reference>
<organism evidence="2 3">
    <name type="scientific">Cronartium quercuum f. sp. fusiforme G11</name>
    <dbReference type="NCBI Taxonomy" id="708437"/>
    <lineage>
        <taxon>Eukaryota</taxon>
        <taxon>Fungi</taxon>
        <taxon>Dikarya</taxon>
        <taxon>Basidiomycota</taxon>
        <taxon>Pucciniomycotina</taxon>
        <taxon>Pucciniomycetes</taxon>
        <taxon>Pucciniales</taxon>
        <taxon>Coleosporiaceae</taxon>
        <taxon>Cronartium</taxon>
    </lineage>
</organism>
<dbReference type="EMBL" id="MU167252">
    <property type="protein sequence ID" value="KAG0147092.1"/>
    <property type="molecule type" value="Genomic_DNA"/>
</dbReference>
<sequence>MVLSIPSVPSRLGKGDDGCRLETNPPQVPPRTYSPLTSDVRSQIANWTLAHPISEVDLIHDIRLGLNSRLSLHLEQSPLRQRRLAKRLTPLASSKSFSYRRPRLVLKPRSRPRPIQQII</sequence>
<keyword evidence="3" id="KW-1185">Reference proteome</keyword>
<dbReference type="OrthoDB" id="10539529at2759"/>
<dbReference type="Proteomes" id="UP000886653">
    <property type="component" value="Unassembled WGS sequence"/>
</dbReference>
<dbReference type="AlphaFoldDB" id="A0A9P6NMX5"/>
<accession>A0A9P6NMX5</accession>
<comment type="caution">
    <text evidence="2">The sequence shown here is derived from an EMBL/GenBank/DDBJ whole genome shotgun (WGS) entry which is preliminary data.</text>
</comment>
<proteinExistence type="predicted"/>
<evidence type="ECO:0000313" key="3">
    <source>
        <dbReference type="Proteomes" id="UP000886653"/>
    </source>
</evidence>